<reference evidence="5" key="1">
    <citation type="journal article" date="2023" name="Mol. Phylogenet. Evol.">
        <title>Genome-scale phylogeny and comparative genomics of the fungal order Sordariales.</title>
        <authorList>
            <person name="Hensen N."/>
            <person name="Bonometti L."/>
            <person name="Westerberg I."/>
            <person name="Brannstrom I.O."/>
            <person name="Guillou S."/>
            <person name="Cros-Aarteil S."/>
            <person name="Calhoun S."/>
            <person name="Haridas S."/>
            <person name="Kuo A."/>
            <person name="Mondo S."/>
            <person name="Pangilinan J."/>
            <person name="Riley R."/>
            <person name="LaButti K."/>
            <person name="Andreopoulos B."/>
            <person name="Lipzen A."/>
            <person name="Chen C."/>
            <person name="Yan M."/>
            <person name="Daum C."/>
            <person name="Ng V."/>
            <person name="Clum A."/>
            <person name="Steindorff A."/>
            <person name="Ohm R.A."/>
            <person name="Martin F."/>
            <person name="Silar P."/>
            <person name="Natvig D.O."/>
            <person name="Lalanne C."/>
            <person name="Gautier V."/>
            <person name="Ament-Velasquez S.L."/>
            <person name="Kruys A."/>
            <person name="Hutchinson M.I."/>
            <person name="Powell A.J."/>
            <person name="Barry K."/>
            <person name="Miller A.N."/>
            <person name="Grigoriev I.V."/>
            <person name="Debuchy R."/>
            <person name="Gladieux P."/>
            <person name="Hiltunen Thoren M."/>
            <person name="Johannesson H."/>
        </authorList>
    </citation>
    <scope>NUCLEOTIDE SEQUENCE</scope>
    <source>
        <strain evidence="5">CBS 103.79</strain>
    </source>
</reference>
<dbReference type="InterPro" id="IPR029070">
    <property type="entry name" value="Chitinase_insertion_sf"/>
</dbReference>
<evidence type="ECO:0000256" key="1">
    <source>
        <dbReference type="ARBA" id="ARBA00008682"/>
    </source>
</evidence>
<name>A0AAN6MIJ1_9PEZI</name>
<protein>
    <submittedName>
        <fullName evidence="5">Glycoside hydrolase</fullName>
    </submittedName>
</protein>
<proteinExistence type="inferred from homology"/>
<keyword evidence="5" id="KW-0378">Hydrolase</keyword>
<comment type="caution">
    <text evidence="5">The sequence shown here is derived from an EMBL/GenBank/DDBJ whole genome shotgun (WGS) entry which is preliminary data.</text>
</comment>
<feature type="domain" description="GH18" evidence="4">
    <location>
        <begin position="1"/>
        <end position="155"/>
    </location>
</feature>
<accession>A0AAN6MIJ1</accession>
<reference evidence="5" key="2">
    <citation type="submission" date="2023-05" db="EMBL/GenBank/DDBJ databases">
        <authorList>
            <consortium name="Lawrence Berkeley National Laboratory"/>
            <person name="Steindorff A."/>
            <person name="Hensen N."/>
            <person name="Bonometti L."/>
            <person name="Westerberg I."/>
            <person name="Brannstrom I.O."/>
            <person name="Guillou S."/>
            <person name="Cros-Aarteil S."/>
            <person name="Calhoun S."/>
            <person name="Haridas S."/>
            <person name="Kuo A."/>
            <person name="Mondo S."/>
            <person name="Pangilinan J."/>
            <person name="Riley R."/>
            <person name="Labutti K."/>
            <person name="Andreopoulos B."/>
            <person name="Lipzen A."/>
            <person name="Chen C."/>
            <person name="Yanf M."/>
            <person name="Daum C."/>
            <person name="Ng V."/>
            <person name="Clum A."/>
            <person name="Ohm R."/>
            <person name="Martin F."/>
            <person name="Silar P."/>
            <person name="Natvig D."/>
            <person name="Lalanne C."/>
            <person name="Gautier V."/>
            <person name="Ament-Velasquez S.L."/>
            <person name="Kruys A."/>
            <person name="Hutchinson M.I."/>
            <person name="Powell A.J."/>
            <person name="Barry K."/>
            <person name="Miller A.N."/>
            <person name="Grigoriev I.V."/>
            <person name="Debuchy R."/>
            <person name="Gladieux P."/>
            <person name="Thoren M.H."/>
            <person name="Johannesson H."/>
        </authorList>
    </citation>
    <scope>NUCLEOTIDE SEQUENCE</scope>
    <source>
        <strain evidence="5">CBS 103.79</strain>
    </source>
</reference>
<dbReference type="InterPro" id="IPR017853">
    <property type="entry name" value="GH"/>
</dbReference>
<dbReference type="GO" id="GO:0005975">
    <property type="term" value="P:carbohydrate metabolic process"/>
    <property type="evidence" value="ECO:0007669"/>
    <property type="project" value="InterPro"/>
</dbReference>
<dbReference type="GO" id="GO:0008061">
    <property type="term" value="F:chitin binding"/>
    <property type="evidence" value="ECO:0007669"/>
    <property type="project" value="UniProtKB-KW"/>
</dbReference>
<dbReference type="GO" id="GO:0016787">
    <property type="term" value="F:hydrolase activity"/>
    <property type="evidence" value="ECO:0007669"/>
    <property type="project" value="UniProtKB-KW"/>
</dbReference>
<dbReference type="Pfam" id="PF00704">
    <property type="entry name" value="Glyco_hydro_18"/>
    <property type="match status" value="1"/>
</dbReference>
<dbReference type="PANTHER" id="PTHR47700:SF2">
    <property type="entry name" value="CHITINASE"/>
    <property type="match status" value="1"/>
</dbReference>
<keyword evidence="6" id="KW-1185">Reference proteome</keyword>
<keyword evidence="2" id="KW-0147">Chitin-binding</keyword>
<evidence type="ECO:0000256" key="2">
    <source>
        <dbReference type="ARBA" id="ARBA00022669"/>
    </source>
</evidence>
<evidence type="ECO:0000256" key="3">
    <source>
        <dbReference type="ARBA" id="ARBA00023026"/>
    </source>
</evidence>
<dbReference type="InterPro" id="IPR053214">
    <property type="entry name" value="LysM12-like"/>
</dbReference>
<sequence length="155" mass="17160">MRILTHARPASYWYLRGFNFNNLEPQLDWFNIMTYDIHGTWDSTVKVIGPYAYAHTNLTEIQQGLELLFTMKSPSCMHAGCEFTDGANGGACTGMPDVLSASEINDIIANGAAVTMNQAAAVKIVTWNSNQWVSYDDAQTLKVKLDYANLRCLGG</sequence>
<evidence type="ECO:0000313" key="5">
    <source>
        <dbReference type="EMBL" id="KAK3901305.1"/>
    </source>
</evidence>
<dbReference type="AlphaFoldDB" id="A0AAN6MIJ1"/>
<dbReference type="PROSITE" id="PS51910">
    <property type="entry name" value="GH18_2"/>
    <property type="match status" value="1"/>
</dbReference>
<dbReference type="InterPro" id="IPR001223">
    <property type="entry name" value="Glyco_hydro18_cat"/>
</dbReference>
<evidence type="ECO:0000259" key="4">
    <source>
        <dbReference type="PROSITE" id="PS51910"/>
    </source>
</evidence>
<dbReference type="PANTHER" id="PTHR47700">
    <property type="entry name" value="V CHITINASE, PUTATIVE (AFU_ORTHOLOGUE AFUA_6G13720)-RELATED"/>
    <property type="match status" value="1"/>
</dbReference>
<keyword evidence="3" id="KW-0843">Virulence</keyword>
<dbReference type="Proteomes" id="UP001303889">
    <property type="component" value="Unassembled WGS sequence"/>
</dbReference>
<dbReference type="Gene3D" id="3.10.50.10">
    <property type="match status" value="1"/>
</dbReference>
<dbReference type="Gene3D" id="3.20.20.80">
    <property type="entry name" value="Glycosidases"/>
    <property type="match status" value="2"/>
</dbReference>
<dbReference type="SUPFAM" id="SSF51445">
    <property type="entry name" value="(Trans)glycosidases"/>
    <property type="match status" value="1"/>
</dbReference>
<comment type="similarity">
    <text evidence="1">Belongs to the glycosyl hydrolase 18 family. Chitinase class V subfamily.</text>
</comment>
<organism evidence="5 6">
    <name type="scientific">Staphylotrichum tortipilum</name>
    <dbReference type="NCBI Taxonomy" id="2831512"/>
    <lineage>
        <taxon>Eukaryota</taxon>
        <taxon>Fungi</taxon>
        <taxon>Dikarya</taxon>
        <taxon>Ascomycota</taxon>
        <taxon>Pezizomycotina</taxon>
        <taxon>Sordariomycetes</taxon>
        <taxon>Sordariomycetidae</taxon>
        <taxon>Sordariales</taxon>
        <taxon>Chaetomiaceae</taxon>
        <taxon>Staphylotrichum</taxon>
    </lineage>
</organism>
<gene>
    <name evidence="5" type="ORF">C8A05DRAFT_35025</name>
</gene>
<dbReference type="SUPFAM" id="SSF54556">
    <property type="entry name" value="Chitinase insertion domain"/>
    <property type="match status" value="1"/>
</dbReference>
<evidence type="ECO:0000313" key="6">
    <source>
        <dbReference type="Proteomes" id="UP001303889"/>
    </source>
</evidence>
<dbReference type="EMBL" id="MU855591">
    <property type="protein sequence ID" value="KAK3901305.1"/>
    <property type="molecule type" value="Genomic_DNA"/>
</dbReference>